<gene>
    <name evidence="7" type="ORF">D8I35_17555</name>
</gene>
<keyword evidence="4" id="KW-0690">Ribosome biogenesis</keyword>
<sequence length="230" mass="25145">MRAIVIRFAPRSGARSALAALRRHPCECPGRHPRTATITLGGMDKSFNLKRLDVKAFAQAGEDATGTTPLADFPRLAEESVRPAPAQPVHWRLHGELRHTAAGDAQPWLLAEASTRLPLQCQRCLEPVDTPIETHQWFRFVATEEQAEQEDELADEDVLALDGPLNMQQVIEDDMLLALPEVPLHDNCQPPAALQQETEGFAEAGSTRRNPFAQLAGLRGGPARGGENAD</sequence>
<feature type="region of interest" description="Disordered" evidence="6">
    <location>
        <begin position="195"/>
        <end position="230"/>
    </location>
</feature>
<keyword evidence="8" id="KW-1185">Reference proteome</keyword>
<dbReference type="GO" id="GO:0005829">
    <property type="term" value="C:cytosol"/>
    <property type="evidence" value="ECO:0007669"/>
    <property type="project" value="TreeGrafter"/>
</dbReference>
<evidence type="ECO:0000256" key="2">
    <source>
        <dbReference type="ARBA" id="ARBA00010740"/>
    </source>
</evidence>
<evidence type="ECO:0000256" key="1">
    <source>
        <dbReference type="ARBA" id="ARBA00002868"/>
    </source>
</evidence>
<comment type="function">
    <text evidence="1">Plays a role in synthesis, processing and/or stability of 23S rRNA.</text>
</comment>
<dbReference type="PANTHER" id="PTHR38099">
    <property type="entry name" value="LARGE RIBOSOMAL RNA SUBUNIT ACCUMULATION PROTEIN YCED"/>
    <property type="match status" value="1"/>
</dbReference>
<evidence type="ECO:0000313" key="7">
    <source>
        <dbReference type="EMBL" id="RMX02984.1"/>
    </source>
</evidence>
<organism evidence="7 8">
    <name type="scientific">Corticibacter populi</name>
    <dbReference type="NCBI Taxonomy" id="1550736"/>
    <lineage>
        <taxon>Bacteria</taxon>
        <taxon>Pseudomonadati</taxon>
        <taxon>Pseudomonadota</taxon>
        <taxon>Betaproteobacteria</taxon>
        <taxon>Burkholderiales</taxon>
        <taxon>Comamonadaceae</taxon>
        <taxon>Corticibacter</taxon>
    </lineage>
</organism>
<reference evidence="7 8" key="1">
    <citation type="submission" date="2018-10" db="EMBL/GenBank/DDBJ databases">
        <title>Draft genome of Cortibacter populi DSM10536.</title>
        <authorList>
            <person name="Bernier A.-M."/>
            <person name="Bernard K."/>
        </authorList>
    </citation>
    <scope>NUCLEOTIDE SEQUENCE [LARGE SCALE GENOMIC DNA]</scope>
    <source>
        <strain evidence="7 8">DSM 105136</strain>
    </source>
</reference>
<accession>A0A3M6QIT8</accession>
<dbReference type="Proteomes" id="UP000278006">
    <property type="component" value="Unassembled WGS sequence"/>
</dbReference>
<evidence type="ECO:0000256" key="5">
    <source>
        <dbReference type="ARBA" id="ARBA00031841"/>
    </source>
</evidence>
<dbReference type="Pfam" id="PF02620">
    <property type="entry name" value="YceD"/>
    <property type="match status" value="1"/>
</dbReference>
<evidence type="ECO:0000256" key="4">
    <source>
        <dbReference type="ARBA" id="ARBA00022517"/>
    </source>
</evidence>
<dbReference type="AlphaFoldDB" id="A0A3M6QIT8"/>
<comment type="caution">
    <text evidence="7">The sequence shown here is derived from an EMBL/GenBank/DDBJ whole genome shotgun (WGS) entry which is preliminary data.</text>
</comment>
<protein>
    <recommendedName>
        <fullName evidence="3">Large ribosomal RNA subunit accumulation protein YceD</fullName>
    </recommendedName>
    <alternativeName>
        <fullName evidence="5">23S rRNA accumulation protein YceD</fullName>
    </alternativeName>
</protein>
<evidence type="ECO:0000313" key="8">
    <source>
        <dbReference type="Proteomes" id="UP000278006"/>
    </source>
</evidence>
<dbReference type="GO" id="GO:0042254">
    <property type="term" value="P:ribosome biogenesis"/>
    <property type="evidence" value="ECO:0007669"/>
    <property type="project" value="UniProtKB-KW"/>
</dbReference>
<dbReference type="InterPro" id="IPR039255">
    <property type="entry name" value="YceD_bac"/>
</dbReference>
<dbReference type="EMBL" id="RDQO01000007">
    <property type="protein sequence ID" value="RMX02984.1"/>
    <property type="molecule type" value="Genomic_DNA"/>
</dbReference>
<dbReference type="OrthoDB" id="5297600at2"/>
<name>A0A3M6QIT8_9BURK</name>
<proteinExistence type="inferred from homology"/>
<comment type="similarity">
    <text evidence="2">Belongs to the DUF177 domain family.</text>
</comment>
<evidence type="ECO:0000256" key="6">
    <source>
        <dbReference type="SAM" id="MobiDB-lite"/>
    </source>
</evidence>
<evidence type="ECO:0000256" key="3">
    <source>
        <dbReference type="ARBA" id="ARBA00015716"/>
    </source>
</evidence>
<dbReference type="InterPro" id="IPR003772">
    <property type="entry name" value="YceD"/>
</dbReference>
<dbReference type="PANTHER" id="PTHR38099:SF1">
    <property type="entry name" value="LARGE RIBOSOMAL RNA SUBUNIT ACCUMULATION PROTEIN YCED"/>
    <property type="match status" value="1"/>
</dbReference>